<sequence length="37" mass="3725">MGLQGGRAVSNNNLVTIAVVVIIVLVILALLGIIPGL</sequence>
<protein>
    <submittedName>
        <fullName evidence="2">Uncharacterized protein</fullName>
    </submittedName>
</protein>
<reference evidence="2" key="1">
    <citation type="submission" date="2020-02" db="EMBL/GenBank/DDBJ databases">
        <authorList>
            <person name="Meier V. D."/>
        </authorList>
    </citation>
    <scope>NUCLEOTIDE SEQUENCE</scope>
    <source>
        <strain evidence="2">AVDCRST_MAG58</strain>
    </source>
</reference>
<evidence type="ECO:0000313" key="2">
    <source>
        <dbReference type="EMBL" id="CAA9446976.1"/>
    </source>
</evidence>
<keyword evidence="1" id="KW-1133">Transmembrane helix</keyword>
<gene>
    <name evidence="2" type="ORF">AVDCRST_MAG58-531</name>
</gene>
<evidence type="ECO:0000256" key="1">
    <source>
        <dbReference type="SAM" id="Phobius"/>
    </source>
</evidence>
<keyword evidence="1" id="KW-0812">Transmembrane</keyword>
<dbReference type="AlphaFoldDB" id="A0A6J4QKE6"/>
<accession>A0A6J4QKE6</accession>
<name>A0A6J4QKE6_9ACTN</name>
<proteinExistence type="predicted"/>
<keyword evidence="1" id="KW-0472">Membrane</keyword>
<organism evidence="2">
    <name type="scientific">uncultured Rubrobacteraceae bacterium</name>
    <dbReference type="NCBI Taxonomy" id="349277"/>
    <lineage>
        <taxon>Bacteria</taxon>
        <taxon>Bacillati</taxon>
        <taxon>Actinomycetota</taxon>
        <taxon>Rubrobacteria</taxon>
        <taxon>Rubrobacterales</taxon>
        <taxon>Rubrobacteraceae</taxon>
        <taxon>environmental samples</taxon>
    </lineage>
</organism>
<dbReference type="EMBL" id="CADCVF010000011">
    <property type="protein sequence ID" value="CAA9446976.1"/>
    <property type="molecule type" value="Genomic_DNA"/>
</dbReference>
<feature type="transmembrane region" description="Helical" evidence="1">
    <location>
        <begin position="12"/>
        <end position="34"/>
    </location>
</feature>